<feature type="compositionally biased region" description="Basic and acidic residues" evidence="1">
    <location>
        <begin position="487"/>
        <end position="496"/>
    </location>
</feature>
<evidence type="ECO:0000256" key="1">
    <source>
        <dbReference type="SAM" id="MobiDB-lite"/>
    </source>
</evidence>
<keyword evidence="4" id="KW-1185">Reference proteome</keyword>
<organism evidence="3 4">
    <name type="scientific">Thermoleptolyngbya sichuanensis A183</name>
    <dbReference type="NCBI Taxonomy" id="2737172"/>
    <lineage>
        <taxon>Bacteria</taxon>
        <taxon>Bacillati</taxon>
        <taxon>Cyanobacteriota</taxon>
        <taxon>Cyanophyceae</taxon>
        <taxon>Oculatellales</taxon>
        <taxon>Oculatellaceae</taxon>
        <taxon>Thermoleptolyngbya</taxon>
        <taxon>Thermoleptolyngbya sichuanensis</taxon>
    </lineage>
</organism>
<dbReference type="KEGG" id="theu:HPC62_09670"/>
<keyword evidence="2" id="KW-0472">Membrane</keyword>
<dbReference type="NCBIfam" id="NF038301">
    <property type="entry name" value="EPS_HpsA"/>
    <property type="match status" value="1"/>
</dbReference>
<feature type="region of interest" description="Disordered" evidence="1">
    <location>
        <begin position="446"/>
        <end position="512"/>
    </location>
</feature>
<feature type="compositionally biased region" description="Polar residues" evidence="1">
    <location>
        <begin position="237"/>
        <end position="247"/>
    </location>
</feature>
<evidence type="ECO:0000313" key="3">
    <source>
        <dbReference type="EMBL" id="QKD82413.1"/>
    </source>
</evidence>
<feature type="transmembrane region" description="Helical" evidence="2">
    <location>
        <begin position="52"/>
        <end position="73"/>
    </location>
</feature>
<keyword evidence="2" id="KW-0812">Transmembrane</keyword>
<accession>A0A6M8BGZ6</accession>
<dbReference type="EMBL" id="CP053661">
    <property type="protein sequence ID" value="QKD82413.1"/>
    <property type="molecule type" value="Genomic_DNA"/>
</dbReference>
<gene>
    <name evidence="3" type="ORF">HPC62_09670</name>
</gene>
<proteinExistence type="predicted"/>
<evidence type="ECO:0000313" key="4">
    <source>
        <dbReference type="Proteomes" id="UP000505210"/>
    </source>
</evidence>
<dbReference type="RefSeq" id="WP_172355189.1">
    <property type="nucleotide sequence ID" value="NZ_CP053661.1"/>
</dbReference>
<protein>
    <submittedName>
        <fullName evidence="3">Uncharacterized protein</fullName>
    </submittedName>
</protein>
<feature type="region of interest" description="Disordered" evidence="1">
    <location>
        <begin position="213"/>
        <end position="247"/>
    </location>
</feature>
<evidence type="ECO:0000256" key="2">
    <source>
        <dbReference type="SAM" id="Phobius"/>
    </source>
</evidence>
<sequence length="1640" mass="178012">MSTRKFTRAIHSGLNQVHRAVTQRIQRGIRRSVLWLFHNWLSLNRASAKAGFVLPTTILLLLVVLLTVGSIGYRTYTRTVQTIGERQQRVVYNTATPTIDRAKAKLEYLFDPRRDPRFPSGIPSETWLLGMMLNTGTAVPGTTVTVPRHPSSLANPTFDPYTLPGETRIDLDGDGLVDNAWRYPTDTDGDGTNDATVAYSILYKTDLNNIQDTSDTAIRGSGTNPGRARRQEVRNGPLSNNSSQNNACSTGAVAATADGVGRGWLPDGNNTSLLRKNFQVDVYVQPNTPNRPVAALEFQQDRTVEQGNKWGAWFRNDLEIFPGPAFNWNGAMHSEGNIIIGNGSFRSYMISSRFSCLYSADASEVSTVETKNAAGQIDFRGQFLAAKLNNNSSLNDDNSTFELYEGYGINPSNANLTPGTHSVNLGNNTPVDYALDPVILQTEARSASRGLANPTASRPGWAGTVLNRNGQGRLIQPPQENPPYVDDSYRADDRYGPKPTYGGREDDPATSIPGLIGEQIPTTQTRLVGNTPGVGQDESAVGLDGYWERRARNEGMRIIVGQRLELGDAAGWGGPFPRDTAIHEPLKPWPGCLTNNANRCNEARQRRSLYDSLPAVQGAAIYHRNAAETSADRDRPAACLALTVHPGTAGTLDRSATFENLALNIEAGFSAPYNTPGSVISDFLRGRGTNGWEYNLPPANAFSALNTPTMLALQNLANFAGDPRGGAPSFTPVQDQQVHPYPWFSMWGDFSILRRVIARMAAGTSFANLSPADKSTLYTSACTMGMLAYQLDYLEKFDPNAAGVPLGNAYATQAEENTAFTNPALSAQFYAGLRGVIRALDRGVSPFGPLSAANSNDFGIMVKDRGAIERPRSPETIIALMQQWRDQIVASGTPYSFPNGGGTLTADQMNNYIRLAQMIISKEQVARDRQWGFFGYDNLADSAETYASRAPGGAVQVAGFYGDGKTCREMWANNGVNSGDSIKYLCSNRPFYPSLYNLFPTLGGALDTGTGAHPDAAGPLANGGGTVARDQADAANDAYLLARNASVTYQPVRPEAVRLLPRPAASWVLPFENLTAAPAGSTAESTPNNNRDTLIKVCITENCSRYSLGGSPTNGTFRRVGFKDAALMNGRELLSVRVLDVNLDLLRRATNGLTSDRWLPVTGIVYAFREDAVSEATIVRPSPADWPSCDSEQNLRTDATCRMNTGNVDAFRSTDPPLNENNGVTPKPVDYYPDPDRRPNGFRLKNGSRLDRPGDNGRGLSFISDNPVYIQGNFNLHQNAAGTELQEFTNLLTYDAQQRYANFHNRTLAQIDTNFARAGDLWRPSEVLADAITILSDNSCDGSMQDVFLTVGVGQAATLADARNGARVGATSARYGCQGNGNRTTYLNFSRPSDAGPASAAFATGTTAAAPNTLDVVRDQNGNPTARWMRTNYADSMFRTLATATLKPQEGDSPIIVHPQGVPLRAVLGVTANPRYLGAYYPITDNRPLIPALPNTRVNSIIISGLVPSRANQSYGGLHNFPRFNEDWTNNSPLFISGSLLQLSFSQQATAPFDQDAWEVGTNPVVNEAIRYYVPPLRRWGYDVGLQLAPAGPIAQRFVTVRSIRSEFYSEPPANDPYIQQLCGAIQGALPAANRRPCPA</sequence>
<dbReference type="InterPro" id="IPR049774">
    <property type="entry name" value="EPS_HpsA-like"/>
</dbReference>
<keyword evidence="2" id="KW-1133">Transmembrane helix</keyword>
<name>A0A6M8BGZ6_9CYAN</name>
<reference evidence="3 4" key="1">
    <citation type="submission" date="2020-05" db="EMBL/GenBank/DDBJ databases">
        <title>Complete genome sequence of of a novel Thermoleptolyngbya strain isolated from hot springs of Ganzi, Sichuan China.</title>
        <authorList>
            <person name="Tang J."/>
            <person name="Daroch M."/>
            <person name="Li L."/>
            <person name="Waleron K."/>
            <person name="Waleron M."/>
            <person name="Waleron M."/>
        </authorList>
    </citation>
    <scope>NUCLEOTIDE SEQUENCE [LARGE SCALE GENOMIC DNA]</scope>
    <source>
        <strain evidence="3 4">PKUAC-SCTA183</strain>
    </source>
</reference>
<dbReference type="Proteomes" id="UP000505210">
    <property type="component" value="Chromosome"/>
</dbReference>
<feature type="region of interest" description="Disordered" evidence="1">
    <location>
        <begin position="1210"/>
        <end position="1255"/>
    </location>
</feature>
<feature type="compositionally biased region" description="Polar residues" evidence="1">
    <location>
        <begin position="213"/>
        <end position="224"/>
    </location>
</feature>